<gene>
    <name evidence="1" type="ORF">YK48G_13630</name>
</gene>
<accession>A0ABQ3VYH0</accession>
<sequence>MLDDFNLSTTFFNDSFFRHVNHESHHSRSLERRKTPKQLGLDRIAHFSPKNNNIGKQFITWEKDNDKLPTISSRNDCFREFANNVSQLRNHGLGTDHKIRFIDKVDYSLNVSAVRSLKSQDAINLYKRQMGFISMYSNEPNPFQTIRDLFNNVSVYNRPNNYGYTPSGSFAGTYVNFLLDYYFSLYIPNETEWNIYLMQQRMALNEIEKDVFAMLNGHTMMNSIDENGELQITAFSTVGLELIADILRPVRIDSPQIESFEAAFTTEIWRSYFPYTWALVNPSEASKVMKR</sequence>
<evidence type="ECO:0000313" key="1">
    <source>
        <dbReference type="EMBL" id="GHP13938.1"/>
    </source>
</evidence>
<organism evidence="1 2">
    <name type="scientific">Lentilactobacillus fungorum</name>
    <dbReference type="NCBI Taxonomy" id="2201250"/>
    <lineage>
        <taxon>Bacteria</taxon>
        <taxon>Bacillati</taxon>
        <taxon>Bacillota</taxon>
        <taxon>Bacilli</taxon>
        <taxon>Lactobacillales</taxon>
        <taxon>Lactobacillaceae</taxon>
        <taxon>Lentilactobacillus</taxon>
    </lineage>
</organism>
<reference evidence="1 2" key="1">
    <citation type="journal article" date="2021" name="Int. J. Syst. Evol. Microbiol.">
        <title>Lentilactobacillus fungorum sp. nov., isolated from spent mushroom substrates.</title>
        <authorList>
            <person name="Tohno M."/>
            <person name="Tanizawa Y."/>
            <person name="Kojima Y."/>
            <person name="Sakamoto M."/>
            <person name="Ohkuma M."/>
            <person name="Kobayashi H."/>
        </authorList>
    </citation>
    <scope>NUCLEOTIDE SEQUENCE [LARGE SCALE GENOMIC DNA]</scope>
    <source>
        <strain evidence="1 2">YK48G</strain>
    </source>
</reference>
<comment type="caution">
    <text evidence="1">The sequence shown here is derived from an EMBL/GenBank/DDBJ whole genome shotgun (WGS) entry which is preliminary data.</text>
</comment>
<dbReference type="RefSeq" id="WP_203629953.1">
    <property type="nucleotide sequence ID" value="NZ_BNJR01000012.1"/>
</dbReference>
<keyword evidence="2" id="KW-1185">Reference proteome</keyword>
<evidence type="ECO:0000313" key="2">
    <source>
        <dbReference type="Proteomes" id="UP000604765"/>
    </source>
</evidence>
<name>A0ABQ3VYH0_9LACO</name>
<protein>
    <submittedName>
        <fullName evidence="1">Uncharacterized protein</fullName>
    </submittedName>
</protein>
<proteinExistence type="predicted"/>
<dbReference type="Proteomes" id="UP000604765">
    <property type="component" value="Unassembled WGS sequence"/>
</dbReference>
<dbReference type="EMBL" id="BNJR01000012">
    <property type="protein sequence ID" value="GHP13938.1"/>
    <property type="molecule type" value="Genomic_DNA"/>
</dbReference>